<feature type="domain" description="PPIase FKBP-type" evidence="16">
    <location>
        <begin position="169"/>
        <end position="264"/>
    </location>
</feature>
<comment type="similarity">
    <text evidence="2 12 14">Belongs to the FKBP-type PPIase family. Tig subfamily.</text>
</comment>
<dbReference type="Pfam" id="PF05697">
    <property type="entry name" value="Trigger_N"/>
    <property type="match status" value="1"/>
</dbReference>
<evidence type="ECO:0000256" key="1">
    <source>
        <dbReference type="ARBA" id="ARBA00000971"/>
    </source>
</evidence>
<keyword evidence="18" id="KW-1185">Reference proteome</keyword>
<dbReference type="Pfam" id="PF05698">
    <property type="entry name" value="Trigger_C"/>
    <property type="match status" value="1"/>
</dbReference>
<dbReference type="GO" id="GO:0051083">
    <property type="term" value="P:'de novo' cotranslational protein folding"/>
    <property type="evidence" value="ECO:0007669"/>
    <property type="project" value="TreeGrafter"/>
</dbReference>
<evidence type="ECO:0000256" key="6">
    <source>
        <dbReference type="ARBA" id="ARBA00023110"/>
    </source>
</evidence>
<evidence type="ECO:0000259" key="16">
    <source>
        <dbReference type="PROSITE" id="PS50059"/>
    </source>
</evidence>
<keyword evidence="5 12" id="KW-0132">Cell division</keyword>
<evidence type="ECO:0000256" key="14">
    <source>
        <dbReference type="RuleBase" id="RU003914"/>
    </source>
</evidence>
<dbReference type="PIRSF" id="PIRSF003095">
    <property type="entry name" value="Trigger_factor"/>
    <property type="match status" value="1"/>
</dbReference>
<reference evidence="17 18" key="1">
    <citation type="journal article" date="2018" name="ACS Chem. Biol.">
        <title>Ketoreductase domain dysfunction expands chemodiversity: malyngamide biosynthesis in the cyanobacterium Okeania hirsuta.</title>
        <authorList>
            <person name="Moss N.A."/>
            <person name="Leao T."/>
            <person name="Rankin M."/>
            <person name="McCullough T.M."/>
            <person name="Qu P."/>
            <person name="Korobeynikov A."/>
            <person name="Smith J.L."/>
            <person name="Gerwick L."/>
            <person name="Gerwick W.H."/>
        </authorList>
    </citation>
    <scope>NUCLEOTIDE SEQUENCE [LARGE SCALE GENOMIC DNA]</scope>
    <source>
        <strain evidence="17 18">PAB10Feb10-1</strain>
    </source>
</reference>
<accession>A0A3N6P4Y6</accession>
<comment type="catalytic activity">
    <reaction evidence="1 12 13">
        <text>[protein]-peptidylproline (omega=180) = [protein]-peptidylproline (omega=0)</text>
        <dbReference type="Rhea" id="RHEA:16237"/>
        <dbReference type="Rhea" id="RHEA-COMP:10747"/>
        <dbReference type="Rhea" id="RHEA-COMP:10748"/>
        <dbReference type="ChEBI" id="CHEBI:83833"/>
        <dbReference type="ChEBI" id="CHEBI:83834"/>
        <dbReference type="EC" id="5.2.1.8"/>
    </reaction>
</comment>
<evidence type="ECO:0000313" key="18">
    <source>
        <dbReference type="Proteomes" id="UP000269154"/>
    </source>
</evidence>
<dbReference type="SUPFAM" id="SSF102735">
    <property type="entry name" value="Trigger factor ribosome-binding domain"/>
    <property type="match status" value="1"/>
</dbReference>
<dbReference type="EMBL" id="RCBY01000185">
    <property type="protein sequence ID" value="RQH30017.1"/>
    <property type="molecule type" value="Genomic_DNA"/>
</dbReference>
<dbReference type="PROSITE" id="PS50059">
    <property type="entry name" value="FKBP_PPIASE"/>
    <property type="match status" value="1"/>
</dbReference>
<dbReference type="InterPro" id="IPR027304">
    <property type="entry name" value="Trigger_fact/SurA_dom_sf"/>
</dbReference>
<evidence type="ECO:0000256" key="9">
    <source>
        <dbReference type="ARBA" id="ARBA00023306"/>
    </source>
</evidence>
<keyword evidence="9 12" id="KW-0131">Cell cycle</keyword>
<dbReference type="GO" id="GO:0044183">
    <property type="term" value="F:protein folding chaperone"/>
    <property type="evidence" value="ECO:0007669"/>
    <property type="project" value="TreeGrafter"/>
</dbReference>
<protein>
    <recommendedName>
        <fullName evidence="4 12">Trigger factor</fullName>
        <shortName evidence="12">TF</shortName>
        <ecNumber evidence="3 12">5.2.1.8</ecNumber>
    </recommendedName>
    <alternativeName>
        <fullName evidence="11 12">PPIase</fullName>
    </alternativeName>
</protein>
<dbReference type="Pfam" id="PF00254">
    <property type="entry name" value="FKBP_C"/>
    <property type="match status" value="1"/>
</dbReference>
<dbReference type="AlphaFoldDB" id="A0A3N6P4Y6"/>
<evidence type="ECO:0000256" key="3">
    <source>
        <dbReference type="ARBA" id="ARBA00013194"/>
    </source>
</evidence>
<dbReference type="FunFam" id="3.10.50.40:FF:000001">
    <property type="entry name" value="Trigger factor"/>
    <property type="match status" value="1"/>
</dbReference>
<evidence type="ECO:0000256" key="13">
    <source>
        <dbReference type="PROSITE-ProRule" id="PRU00277"/>
    </source>
</evidence>
<evidence type="ECO:0000256" key="7">
    <source>
        <dbReference type="ARBA" id="ARBA00023186"/>
    </source>
</evidence>
<dbReference type="SUPFAM" id="SSF109998">
    <property type="entry name" value="Triger factor/SurA peptide-binding domain-like"/>
    <property type="match status" value="1"/>
</dbReference>
<evidence type="ECO:0000256" key="2">
    <source>
        <dbReference type="ARBA" id="ARBA00005464"/>
    </source>
</evidence>
<keyword evidence="7 12" id="KW-0143">Chaperone</keyword>
<feature type="compositionally biased region" description="Low complexity" evidence="15">
    <location>
        <begin position="470"/>
        <end position="479"/>
    </location>
</feature>
<evidence type="ECO:0000256" key="12">
    <source>
        <dbReference type="HAMAP-Rule" id="MF_00303"/>
    </source>
</evidence>
<dbReference type="OrthoDB" id="9767721at2"/>
<dbReference type="GO" id="GO:0005737">
    <property type="term" value="C:cytoplasm"/>
    <property type="evidence" value="ECO:0007669"/>
    <property type="project" value="UniProtKB-SubCell"/>
</dbReference>
<dbReference type="InterPro" id="IPR046357">
    <property type="entry name" value="PPIase_dom_sf"/>
</dbReference>
<dbReference type="GO" id="GO:0015031">
    <property type="term" value="P:protein transport"/>
    <property type="evidence" value="ECO:0007669"/>
    <property type="project" value="UniProtKB-UniRule"/>
</dbReference>
<dbReference type="GO" id="GO:0051301">
    <property type="term" value="P:cell division"/>
    <property type="evidence" value="ECO:0007669"/>
    <property type="project" value="UniProtKB-KW"/>
</dbReference>
<dbReference type="InterPro" id="IPR008881">
    <property type="entry name" value="Trigger_fac_ribosome-bd_bac"/>
</dbReference>
<dbReference type="InterPro" id="IPR008880">
    <property type="entry name" value="Trigger_fac_C"/>
</dbReference>
<sequence length="479" mass="54304">MKVTQEKLPASQIGLEIEITPEMSKNAYEQVIQKYIRTANIPGFRKGKVPRQILIQRLGRNYVKAMALDNLINDCLEKAREQEQINAIGQFDLVTEFEELVKDFEPGKEMAFSAKVDVEPEAKVNDYKGLVVKAEEAKYDHAQLDEFLEERRSEKATLIPVEGRAAQLGDVAIVDFEGIIPSDTEGEEPKEVPGGKAQDYQMELKEGQFIPGFIDGIVGMNLEETKEISVQFPEEYGQPELAGKPAVFTITLKELKEKELPELDDDFAQEISEFETLAQLQEFMEKKFTKEKEEQTKQNKEIAIVNELVNHLEVELPETLIKNEVQQMLAQSAMELSQYGIDVKELFSSDKLPEMQERSRPEAIERLKRDWAIKTVAKEESIEVNEEEIVAESAKVMGQLQGKDVDPDRLREVVTEDLLKEKTIKWLEENGTVELVPQGTLTKDSEIDEATETPVETESESETIVEVEAEPVATVENPQ</sequence>
<dbReference type="NCBIfam" id="TIGR00115">
    <property type="entry name" value="tig"/>
    <property type="match status" value="1"/>
</dbReference>
<dbReference type="EC" id="5.2.1.8" evidence="3 12"/>
<dbReference type="RefSeq" id="WP_124145366.1">
    <property type="nucleotide sequence ID" value="NZ_CAWOKI010000081.1"/>
</dbReference>
<organism evidence="17 18">
    <name type="scientific">Okeania hirsuta</name>
    <dbReference type="NCBI Taxonomy" id="1458930"/>
    <lineage>
        <taxon>Bacteria</taxon>
        <taxon>Bacillati</taxon>
        <taxon>Cyanobacteriota</taxon>
        <taxon>Cyanophyceae</taxon>
        <taxon>Oscillatoriophycideae</taxon>
        <taxon>Oscillatoriales</taxon>
        <taxon>Microcoleaceae</taxon>
        <taxon>Okeania</taxon>
    </lineage>
</organism>
<proteinExistence type="inferred from homology"/>
<dbReference type="Proteomes" id="UP000269154">
    <property type="component" value="Unassembled WGS sequence"/>
</dbReference>
<keyword evidence="6 12" id="KW-0697">Rotamase</keyword>
<dbReference type="InterPro" id="IPR005215">
    <property type="entry name" value="Trig_fac"/>
</dbReference>
<keyword evidence="12" id="KW-0963">Cytoplasm</keyword>
<dbReference type="FunFam" id="3.30.70.1050:FF:000004">
    <property type="entry name" value="Trigger factor"/>
    <property type="match status" value="1"/>
</dbReference>
<dbReference type="HAMAP" id="MF_00303">
    <property type="entry name" value="Trigger_factor_Tig"/>
    <property type="match status" value="1"/>
</dbReference>
<keyword evidence="8 12" id="KW-0413">Isomerase</keyword>
<evidence type="ECO:0000256" key="4">
    <source>
        <dbReference type="ARBA" id="ARBA00016902"/>
    </source>
</evidence>
<name>A0A3N6P4Y6_9CYAN</name>
<evidence type="ECO:0000256" key="10">
    <source>
        <dbReference type="ARBA" id="ARBA00024849"/>
    </source>
</evidence>
<dbReference type="GO" id="GO:0003755">
    <property type="term" value="F:peptidyl-prolyl cis-trans isomerase activity"/>
    <property type="evidence" value="ECO:0007669"/>
    <property type="project" value="UniProtKB-UniRule"/>
</dbReference>
<comment type="function">
    <text evidence="10 12">Involved in protein export. Acts as a chaperone by maintaining the newly synthesized protein in an open conformation. Functions as a peptidyl-prolyl cis-trans isomerase.</text>
</comment>
<evidence type="ECO:0000256" key="15">
    <source>
        <dbReference type="SAM" id="MobiDB-lite"/>
    </source>
</evidence>
<dbReference type="Gene3D" id="3.10.50.40">
    <property type="match status" value="1"/>
</dbReference>
<evidence type="ECO:0000256" key="8">
    <source>
        <dbReference type="ARBA" id="ARBA00023235"/>
    </source>
</evidence>
<comment type="subcellular location">
    <subcellularLocation>
        <location evidence="12">Cytoplasm</location>
    </subcellularLocation>
    <text evidence="12">About half TF is bound to the ribosome near the polypeptide exit tunnel while the other half is free in the cytoplasm.</text>
</comment>
<dbReference type="PANTHER" id="PTHR30560">
    <property type="entry name" value="TRIGGER FACTOR CHAPERONE AND PEPTIDYL-PROLYL CIS/TRANS ISOMERASE"/>
    <property type="match status" value="1"/>
</dbReference>
<dbReference type="SUPFAM" id="SSF54534">
    <property type="entry name" value="FKBP-like"/>
    <property type="match status" value="1"/>
</dbReference>
<evidence type="ECO:0000256" key="11">
    <source>
        <dbReference type="ARBA" id="ARBA00029986"/>
    </source>
</evidence>
<dbReference type="Gene3D" id="3.30.70.1050">
    <property type="entry name" value="Trigger factor ribosome-binding domain"/>
    <property type="match status" value="1"/>
</dbReference>
<comment type="domain">
    <text evidence="12">Consists of 3 domains; the N-terminus binds the ribosome, the middle domain has PPIase activity, while the C-terminus has intrinsic chaperone activity on its own.</text>
</comment>
<dbReference type="PANTHER" id="PTHR30560:SF3">
    <property type="entry name" value="TRIGGER FACTOR-LIKE PROTEIN TIG, CHLOROPLASTIC"/>
    <property type="match status" value="1"/>
</dbReference>
<feature type="region of interest" description="Disordered" evidence="15">
    <location>
        <begin position="438"/>
        <end position="479"/>
    </location>
</feature>
<evidence type="ECO:0000256" key="5">
    <source>
        <dbReference type="ARBA" id="ARBA00022618"/>
    </source>
</evidence>
<dbReference type="InterPro" id="IPR001179">
    <property type="entry name" value="PPIase_FKBP_dom"/>
</dbReference>
<dbReference type="GO" id="GO:0043335">
    <property type="term" value="P:protein unfolding"/>
    <property type="evidence" value="ECO:0007669"/>
    <property type="project" value="TreeGrafter"/>
</dbReference>
<dbReference type="InterPro" id="IPR037041">
    <property type="entry name" value="Trigger_fac_C_sf"/>
</dbReference>
<dbReference type="GO" id="GO:0043022">
    <property type="term" value="F:ribosome binding"/>
    <property type="evidence" value="ECO:0007669"/>
    <property type="project" value="TreeGrafter"/>
</dbReference>
<dbReference type="InterPro" id="IPR036611">
    <property type="entry name" value="Trigger_fac_ribosome-bd_sf"/>
</dbReference>
<dbReference type="Gene3D" id="1.10.3120.10">
    <property type="entry name" value="Trigger factor, C-terminal domain"/>
    <property type="match status" value="1"/>
</dbReference>
<comment type="caution">
    <text evidence="17">The sequence shown here is derived from an EMBL/GenBank/DDBJ whole genome shotgun (WGS) entry which is preliminary data.</text>
</comment>
<feature type="compositionally biased region" description="Acidic residues" evidence="15">
    <location>
        <begin position="446"/>
        <end position="469"/>
    </location>
</feature>
<gene>
    <name evidence="12" type="primary">tig</name>
    <name evidence="17" type="ORF">D5R40_24310</name>
</gene>
<evidence type="ECO:0000313" key="17">
    <source>
        <dbReference type="EMBL" id="RQH30017.1"/>
    </source>
</evidence>